<evidence type="ECO:0000259" key="4">
    <source>
        <dbReference type="PROSITE" id="PS51071"/>
    </source>
</evidence>
<dbReference type="Proteomes" id="UP000655208">
    <property type="component" value="Unassembled WGS sequence"/>
</dbReference>
<proteinExistence type="predicted"/>
<keyword evidence="2" id="KW-0238">DNA-binding</keyword>
<dbReference type="GO" id="GO:1901135">
    <property type="term" value="P:carbohydrate derivative metabolic process"/>
    <property type="evidence" value="ECO:0007669"/>
    <property type="project" value="InterPro"/>
</dbReference>
<dbReference type="RefSeq" id="WP_188941250.1">
    <property type="nucleotide sequence ID" value="NZ_BMNA01000003.1"/>
</dbReference>
<dbReference type="CDD" id="cd05013">
    <property type="entry name" value="SIS_RpiR"/>
    <property type="match status" value="1"/>
</dbReference>
<reference evidence="5" key="2">
    <citation type="submission" date="2020-09" db="EMBL/GenBank/DDBJ databases">
        <authorList>
            <person name="Sun Q."/>
            <person name="Zhou Y."/>
        </authorList>
    </citation>
    <scope>NUCLEOTIDE SEQUENCE</scope>
    <source>
        <strain evidence="5">CGMCC 4.7308</strain>
    </source>
</reference>
<organism evidence="5 6">
    <name type="scientific">Nakamurella endophytica</name>
    <dbReference type="NCBI Taxonomy" id="1748367"/>
    <lineage>
        <taxon>Bacteria</taxon>
        <taxon>Bacillati</taxon>
        <taxon>Actinomycetota</taxon>
        <taxon>Actinomycetes</taxon>
        <taxon>Nakamurellales</taxon>
        <taxon>Nakamurellaceae</taxon>
        <taxon>Nakamurella</taxon>
    </lineage>
</organism>
<evidence type="ECO:0000313" key="5">
    <source>
        <dbReference type="EMBL" id="GGL99094.1"/>
    </source>
</evidence>
<dbReference type="InterPro" id="IPR000281">
    <property type="entry name" value="HTH_RpiR"/>
</dbReference>
<dbReference type="InterPro" id="IPR047640">
    <property type="entry name" value="RpiR-like"/>
</dbReference>
<dbReference type="InterPro" id="IPR009057">
    <property type="entry name" value="Homeodomain-like_sf"/>
</dbReference>
<dbReference type="GO" id="GO:0003700">
    <property type="term" value="F:DNA-binding transcription factor activity"/>
    <property type="evidence" value="ECO:0007669"/>
    <property type="project" value="InterPro"/>
</dbReference>
<comment type="caution">
    <text evidence="5">The sequence shown here is derived from an EMBL/GenBank/DDBJ whole genome shotgun (WGS) entry which is preliminary data.</text>
</comment>
<gene>
    <name evidence="5" type="ORF">GCM10011594_18870</name>
</gene>
<dbReference type="SUPFAM" id="SSF46689">
    <property type="entry name" value="Homeodomain-like"/>
    <property type="match status" value="1"/>
</dbReference>
<dbReference type="AlphaFoldDB" id="A0A917WEV2"/>
<dbReference type="SUPFAM" id="SSF53697">
    <property type="entry name" value="SIS domain"/>
    <property type="match status" value="1"/>
</dbReference>
<keyword evidence="3" id="KW-0804">Transcription</keyword>
<dbReference type="InterPro" id="IPR035472">
    <property type="entry name" value="RpiR-like_SIS"/>
</dbReference>
<accession>A0A917WEV2</accession>
<dbReference type="GO" id="GO:0003677">
    <property type="term" value="F:DNA binding"/>
    <property type="evidence" value="ECO:0007669"/>
    <property type="project" value="UniProtKB-KW"/>
</dbReference>
<feature type="domain" description="HTH rpiR-type" evidence="4">
    <location>
        <begin position="13"/>
        <end position="89"/>
    </location>
</feature>
<evidence type="ECO:0000256" key="3">
    <source>
        <dbReference type="ARBA" id="ARBA00023163"/>
    </source>
</evidence>
<dbReference type="PANTHER" id="PTHR30514">
    <property type="entry name" value="GLUCOKINASE"/>
    <property type="match status" value="1"/>
</dbReference>
<keyword evidence="1" id="KW-0805">Transcription regulation</keyword>
<dbReference type="Gene3D" id="1.10.10.10">
    <property type="entry name" value="Winged helix-like DNA-binding domain superfamily/Winged helix DNA-binding domain"/>
    <property type="match status" value="1"/>
</dbReference>
<dbReference type="PROSITE" id="PS51071">
    <property type="entry name" value="HTH_RPIR"/>
    <property type="match status" value="1"/>
</dbReference>
<dbReference type="InterPro" id="IPR001347">
    <property type="entry name" value="SIS_dom"/>
</dbReference>
<dbReference type="EMBL" id="BMNA01000003">
    <property type="protein sequence ID" value="GGL99094.1"/>
    <property type="molecule type" value="Genomic_DNA"/>
</dbReference>
<name>A0A917WEV2_9ACTN</name>
<evidence type="ECO:0000256" key="1">
    <source>
        <dbReference type="ARBA" id="ARBA00023015"/>
    </source>
</evidence>
<dbReference type="InterPro" id="IPR036388">
    <property type="entry name" value="WH-like_DNA-bd_sf"/>
</dbReference>
<keyword evidence="6" id="KW-1185">Reference proteome</keyword>
<dbReference type="InterPro" id="IPR046348">
    <property type="entry name" value="SIS_dom_sf"/>
</dbReference>
<dbReference type="PANTHER" id="PTHR30514:SF18">
    <property type="entry name" value="RPIR-FAMILY TRANSCRIPTIONAL REGULATOR"/>
    <property type="match status" value="1"/>
</dbReference>
<dbReference type="Pfam" id="PF01380">
    <property type="entry name" value="SIS"/>
    <property type="match status" value="1"/>
</dbReference>
<reference evidence="5" key="1">
    <citation type="journal article" date="2014" name="Int. J. Syst. Evol. Microbiol.">
        <title>Complete genome sequence of Corynebacterium casei LMG S-19264T (=DSM 44701T), isolated from a smear-ripened cheese.</title>
        <authorList>
            <consortium name="US DOE Joint Genome Institute (JGI-PGF)"/>
            <person name="Walter F."/>
            <person name="Albersmeier A."/>
            <person name="Kalinowski J."/>
            <person name="Ruckert C."/>
        </authorList>
    </citation>
    <scope>NUCLEOTIDE SEQUENCE</scope>
    <source>
        <strain evidence="5">CGMCC 4.7308</strain>
    </source>
</reference>
<evidence type="ECO:0000256" key="2">
    <source>
        <dbReference type="ARBA" id="ARBA00023125"/>
    </source>
</evidence>
<evidence type="ECO:0000313" key="6">
    <source>
        <dbReference type="Proteomes" id="UP000655208"/>
    </source>
</evidence>
<sequence length="299" mass="32218">MSGSRADADEPDVSVAALVRERLATFSPSERKVARVLLAGYPIAGLETVAELAGRANVSPPTVVRFVSRLGFSGHPAFQRALRHELHTNLGSPLAQYAKNLHPGGPEALLPHASDVFTTNLAESFHELPRTEFDAAVRLLCDPRKRVHLAGGRFSRLLAEYLTLHLQMLRSDAAMAPEEETARLGLVADSSKSDVLVIFDYRRYDTESVLFARRMADRGCAVVLLTDSGLSPAADVASVVLPARVESPSPFDSLVPAMAMVEALIASIGERLGEQGRRRLELIERMRSGAGAESAAPSS</sequence>
<dbReference type="GO" id="GO:0097367">
    <property type="term" value="F:carbohydrate derivative binding"/>
    <property type="evidence" value="ECO:0007669"/>
    <property type="project" value="InterPro"/>
</dbReference>
<protein>
    <submittedName>
        <fullName evidence="5">RpiR family transcriptional regulator</fullName>
    </submittedName>
</protein>
<dbReference type="Pfam" id="PF01418">
    <property type="entry name" value="HTH_6"/>
    <property type="match status" value="1"/>
</dbReference>
<dbReference type="Gene3D" id="3.40.50.10490">
    <property type="entry name" value="Glucose-6-phosphate isomerase like protein, domain 1"/>
    <property type="match status" value="1"/>
</dbReference>